<dbReference type="Pfam" id="PF12161">
    <property type="entry name" value="HsdM_N"/>
    <property type="match status" value="1"/>
</dbReference>
<dbReference type="Proteomes" id="UP000182471">
    <property type="component" value="Unassembled WGS sequence"/>
</dbReference>
<reference evidence="3" key="1">
    <citation type="submission" date="2016-10" db="EMBL/GenBank/DDBJ databases">
        <authorList>
            <person name="Varghese N."/>
            <person name="Submissions S."/>
        </authorList>
    </citation>
    <scope>NUCLEOTIDE SEQUENCE [LARGE SCALE GENOMIC DNA]</scope>
    <source>
        <strain evidence="3">S1b</strain>
    </source>
</reference>
<dbReference type="EMBL" id="FOGW01000052">
    <property type="protein sequence ID" value="SES15095.1"/>
    <property type="molecule type" value="Genomic_DNA"/>
</dbReference>
<organism evidence="2 3">
    <name type="scientific">Lachnobacterium bovis</name>
    <dbReference type="NCBI Taxonomy" id="140626"/>
    <lineage>
        <taxon>Bacteria</taxon>
        <taxon>Bacillati</taxon>
        <taxon>Bacillota</taxon>
        <taxon>Clostridia</taxon>
        <taxon>Lachnospirales</taxon>
        <taxon>Lachnospiraceae</taxon>
        <taxon>Lachnobacterium</taxon>
    </lineage>
</organism>
<keyword evidence="3" id="KW-1185">Reference proteome</keyword>
<accession>A0A1H9V030</accession>
<evidence type="ECO:0000313" key="3">
    <source>
        <dbReference type="Proteomes" id="UP000182471"/>
    </source>
</evidence>
<evidence type="ECO:0000259" key="1">
    <source>
        <dbReference type="Pfam" id="PF12161"/>
    </source>
</evidence>
<proteinExistence type="predicted"/>
<feature type="domain" description="N6 adenine-specific DNA methyltransferase N-terminal" evidence="1">
    <location>
        <begin position="8"/>
        <end position="76"/>
    </location>
</feature>
<dbReference type="InterPro" id="IPR029063">
    <property type="entry name" value="SAM-dependent_MTases_sf"/>
</dbReference>
<evidence type="ECO:0000313" key="2">
    <source>
        <dbReference type="EMBL" id="SES15095.1"/>
    </source>
</evidence>
<gene>
    <name evidence="2" type="ORF">SAMN02910429_02342</name>
</gene>
<protein>
    <submittedName>
        <fullName evidence="2">HsdM N-terminal domain-containing protein</fullName>
    </submittedName>
</protein>
<dbReference type="AlphaFoldDB" id="A0A1H9V030"/>
<dbReference type="InterPro" id="IPR022749">
    <property type="entry name" value="D12N6_MeTrfase_N"/>
</dbReference>
<dbReference type="SUPFAM" id="SSF53335">
    <property type="entry name" value="S-adenosyl-L-methionine-dependent methyltransferases"/>
    <property type="match status" value="1"/>
</dbReference>
<sequence length="126" mass="15059">MKDVLLRKASGFDFYNTSKYTFEKLMDDLDHIEENFRDYLNGFSENVQDIIQKFEFDGHITRMANKNILYIVLKEFTTEKANLHPDEIPFTRYFYKYEAPRPSEEIMAEIMELEKELSGSLEEVFC</sequence>
<name>A0A1H9V030_9FIRM</name>